<dbReference type="InterPro" id="IPR029058">
    <property type="entry name" value="AB_hydrolase_fold"/>
</dbReference>
<dbReference type="Pfam" id="PF00326">
    <property type="entry name" value="Peptidase_S9"/>
    <property type="match status" value="1"/>
</dbReference>
<feature type="compositionally biased region" description="Basic and acidic residues" evidence="6">
    <location>
        <begin position="41"/>
        <end position="68"/>
    </location>
</feature>
<dbReference type="STRING" id="1227454.C446_14964"/>
<protein>
    <recommendedName>
        <fullName evidence="4">Acyl-peptide hydrolase</fullName>
    </recommendedName>
    <alternativeName>
        <fullName evidence="3">Acylaminoacyl-peptidase</fullName>
    </alternativeName>
</protein>
<dbReference type="PROSITE" id="PS00708">
    <property type="entry name" value="PRO_ENDOPEP_SER"/>
    <property type="match status" value="1"/>
</dbReference>
<dbReference type="PANTHER" id="PTHR43056:SF5">
    <property type="entry name" value="PEPTIDASE S9 PROLYL OLIGOPEPTIDASE CATALYTIC DOMAIN-CONTAINING PROTEIN"/>
    <property type="match status" value="1"/>
</dbReference>
<evidence type="ECO:0000313" key="8">
    <source>
        <dbReference type="EMBL" id="EMA32421.1"/>
    </source>
</evidence>
<gene>
    <name evidence="8" type="ORF">C446_14964</name>
</gene>
<evidence type="ECO:0000256" key="5">
    <source>
        <dbReference type="ARBA" id="ARBA00045885"/>
    </source>
</evidence>
<dbReference type="InterPro" id="IPR002471">
    <property type="entry name" value="Pept_S9_AS"/>
</dbReference>
<keyword evidence="9" id="KW-1185">Reference proteome</keyword>
<dbReference type="GO" id="GO:0004252">
    <property type="term" value="F:serine-type endopeptidase activity"/>
    <property type="evidence" value="ECO:0007669"/>
    <property type="project" value="InterPro"/>
</dbReference>
<dbReference type="AlphaFoldDB" id="M0LFV4"/>
<organism evidence="8 9">
    <name type="scientific">Halobiforma nitratireducens JCM 10879</name>
    <dbReference type="NCBI Taxonomy" id="1227454"/>
    <lineage>
        <taxon>Archaea</taxon>
        <taxon>Methanobacteriati</taxon>
        <taxon>Methanobacteriota</taxon>
        <taxon>Stenosarchaea group</taxon>
        <taxon>Halobacteria</taxon>
        <taxon>Halobacteriales</taxon>
        <taxon>Natrialbaceae</taxon>
        <taxon>Halobiforma</taxon>
    </lineage>
</organism>
<comment type="caution">
    <text evidence="8">The sequence shown here is derived from an EMBL/GenBank/DDBJ whole genome shotgun (WGS) entry which is preliminary data.</text>
</comment>
<keyword evidence="2" id="KW-0007">Acetylation</keyword>
<keyword evidence="1" id="KW-0378">Hydrolase</keyword>
<dbReference type="GO" id="GO:0006508">
    <property type="term" value="P:proteolysis"/>
    <property type="evidence" value="ECO:0007669"/>
    <property type="project" value="InterPro"/>
</dbReference>
<evidence type="ECO:0000256" key="3">
    <source>
        <dbReference type="ARBA" id="ARBA00032284"/>
    </source>
</evidence>
<dbReference type="Proteomes" id="UP000011607">
    <property type="component" value="Unassembled WGS sequence"/>
</dbReference>
<evidence type="ECO:0000256" key="4">
    <source>
        <dbReference type="ARBA" id="ARBA00032596"/>
    </source>
</evidence>
<dbReference type="RefSeq" id="WP_006673887.1">
    <property type="nucleotide sequence ID" value="NZ_AOMA01000146.1"/>
</dbReference>
<evidence type="ECO:0000256" key="2">
    <source>
        <dbReference type="ARBA" id="ARBA00022990"/>
    </source>
</evidence>
<dbReference type="SUPFAM" id="SSF82171">
    <property type="entry name" value="DPP6 N-terminal domain-like"/>
    <property type="match status" value="1"/>
</dbReference>
<proteinExistence type="predicted"/>
<dbReference type="PATRIC" id="fig|1227454.3.peg.3071"/>
<dbReference type="InterPro" id="IPR011042">
    <property type="entry name" value="6-blade_b-propeller_TolB-like"/>
</dbReference>
<dbReference type="Gene3D" id="2.120.10.30">
    <property type="entry name" value="TolB, C-terminal domain"/>
    <property type="match status" value="1"/>
</dbReference>
<dbReference type="eggNOG" id="arCOG01646">
    <property type="taxonomic scope" value="Archaea"/>
</dbReference>
<dbReference type="PANTHER" id="PTHR43056">
    <property type="entry name" value="PEPTIDASE S9 PROLYL OLIGOPEPTIDASE"/>
    <property type="match status" value="1"/>
</dbReference>
<name>M0LFV4_9EURY</name>
<evidence type="ECO:0000259" key="7">
    <source>
        <dbReference type="Pfam" id="PF00326"/>
    </source>
</evidence>
<feature type="region of interest" description="Disordered" evidence="6">
    <location>
        <begin position="41"/>
        <end position="77"/>
    </location>
</feature>
<comment type="function">
    <text evidence="5">This enzyme catalyzes the hydrolysis of the N-terminal peptide bond of an N-acetylated peptide to generate an N-acetylated amino acid and a peptide with a free N-terminus. It preferentially cleaves off Ac-Ala, Ac-Met and Ac-Ser. Also, involved in the degradation of oxidized and glycated proteins.</text>
</comment>
<dbReference type="EMBL" id="AOMA01000146">
    <property type="protein sequence ID" value="EMA32421.1"/>
    <property type="molecule type" value="Genomic_DNA"/>
</dbReference>
<evidence type="ECO:0000256" key="1">
    <source>
        <dbReference type="ARBA" id="ARBA00022801"/>
    </source>
</evidence>
<dbReference type="InterPro" id="IPR001375">
    <property type="entry name" value="Peptidase_S9_cat"/>
</dbReference>
<evidence type="ECO:0000313" key="9">
    <source>
        <dbReference type="Proteomes" id="UP000011607"/>
    </source>
</evidence>
<feature type="domain" description="Peptidase S9 prolyl oligopeptidase catalytic" evidence="7">
    <location>
        <begin position="450"/>
        <end position="656"/>
    </location>
</feature>
<accession>M0LFV4</accession>
<sequence length="676" mass="74228">MKPTDEARAPYGTWQSPVSAELVANGGIDLEHLTVDGDTAYWREQRPDEGGRGVVVRRSDADGERDDGAGDDDLEEVTPEDDNVRTLVHEYGGADFEVRDGVVFYVRYDDQRVYRQSVSEDGGPEPITPEPATERGLRYADFEAGGDGFLYCVRENHDAASEETDGDADEPVSTLVRLAADGSEEPQVVAAGHDFYAAPRLSPDGTALAWLTWDHPGLPWDGTELHLADVTEDGYLENERIVMGGSDESVSVCQPEWRADGALHAVSDRTGWWNLYRRDGDEWVPYREEAAEYGVPQWLLGFSTYGFLADGRVAAIVTRDGERSLELLEQDGSREVVDLPYDTYAPRLVTDDAGESVLVPAGGPTEPTGIVRWSPEDSSRDVLRRETADEGDDAYLSRPEHVTYETRDGADAHAFVYPPTNPDAEPPEGEKPPLLVFVHGGPTSTTQPGFDPAIQYFTSRGFAVADVNYRGSTGYGRAYREALYDEWGHVDVTDCIDAARHLAGEGRVDPDRIAVRGGSAGGFVVLSALAFHDAFAAGTSYYGVADLERLAELTHKFESRYLDQLVGPYPEAEETYRERSALHHADEIDAPVLLLQGEDDPVVPLSQAESMAGALADSDVPHELAVFEDEEHGFRRAESRKRAYELELAFYGEVFGFEPAEFETLPSLEVSADAAE</sequence>
<reference evidence="8 9" key="1">
    <citation type="journal article" date="2014" name="PLoS Genet.">
        <title>Phylogenetically driven sequencing of extremely halophilic archaea reveals strategies for static and dynamic osmo-response.</title>
        <authorList>
            <person name="Becker E.A."/>
            <person name="Seitzer P.M."/>
            <person name="Tritt A."/>
            <person name="Larsen D."/>
            <person name="Krusor M."/>
            <person name="Yao A.I."/>
            <person name="Wu D."/>
            <person name="Madern D."/>
            <person name="Eisen J.A."/>
            <person name="Darling A.E."/>
            <person name="Facciotti M.T."/>
        </authorList>
    </citation>
    <scope>NUCLEOTIDE SEQUENCE [LARGE SCALE GENOMIC DNA]</scope>
    <source>
        <strain evidence="8 9">JCM 10879</strain>
    </source>
</reference>
<dbReference type="InterPro" id="IPR050585">
    <property type="entry name" value="Xaa-Pro_dipeptidyl-ppase/CocE"/>
</dbReference>
<dbReference type="Gene3D" id="3.40.50.1820">
    <property type="entry name" value="alpha/beta hydrolase"/>
    <property type="match status" value="1"/>
</dbReference>
<evidence type="ECO:0000256" key="6">
    <source>
        <dbReference type="SAM" id="MobiDB-lite"/>
    </source>
</evidence>
<dbReference type="SUPFAM" id="SSF53474">
    <property type="entry name" value="alpha/beta-Hydrolases"/>
    <property type="match status" value="1"/>
</dbReference>